<keyword evidence="1" id="KW-0805">Transcription regulation</keyword>
<evidence type="ECO:0000256" key="2">
    <source>
        <dbReference type="ARBA" id="ARBA00023163"/>
    </source>
</evidence>
<evidence type="ECO:0000256" key="3">
    <source>
        <dbReference type="SAM" id="MobiDB-lite"/>
    </source>
</evidence>
<dbReference type="InterPro" id="IPR009057">
    <property type="entry name" value="Homeodomain-like_sf"/>
</dbReference>
<feature type="compositionally biased region" description="Basic residues" evidence="3">
    <location>
        <begin position="181"/>
        <end position="194"/>
    </location>
</feature>
<dbReference type="Proteomes" id="UP001499947">
    <property type="component" value="Unassembled WGS sequence"/>
</dbReference>
<evidence type="ECO:0000313" key="6">
    <source>
        <dbReference type="Proteomes" id="UP001499947"/>
    </source>
</evidence>
<keyword evidence="6" id="KW-1185">Reference proteome</keyword>
<comment type="caution">
    <text evidence="5">The sequence shown here is derived from an EMBL/GenBank/DDBJ whole genome shotgun (WGS) entry which is preliminary data.</text>
</comment>
<feature type="region of interest" description="Disordered" evidence="3">
    <location>
        <begin position="181"/>
        <end position="206"/>
    </location>
</feature>
<gene>
    <name evidence="5" type="ORF">GCM10009680_61590</name>
</gene>
<accession>A0ABN2IUW2</accession>
<dbReference type="Gene3D" id="1.10.10.60">
    <property type="entry name" value="Homeodomain-like"/>
    <property type="match status" value="1"/>
</dbReference>
<protein>
    <recommendedName>
        <fullName evidence="4">HTH araC/xylS-type domain-containing protein</fullName>
    </recommendedName>
</protein>
<dbReference type="InterPro" id="IPR018060">
    <property type="entry name" value="HTH_AraC"/>
</dbReference>
<proteinExistence type="predicted"/>
<name>A0ABN2IUW2_9ACTN</name>
<evidence type="ECO:0000259" key="4">
    <source>
        <dbReference type="PROSITE" id="PS01124"/>
    </source>
</evidence>
<sequence>MSCCLALTDVPERRPGAHRRLLAVIVDELVDAAESSLHLQEASDDRLRAATDLLREDPTRPATPAELGRAVGASERTLSRLFHTELSMSFHRWRTTLRIHHALVNLTTDHTGRWQKPSADGIELFDLQAVTVTRYRYRGNTTSDPWTHPNPARTAESVESPVLGDGYAAFGERHGGMDRWQHRHHAPCRLNRHAPRSDENAEKIPR</sequence>
<evidence type="ECO:0000256" key="1">
    <source>
        <dbReference type="ARBA" id="ARBA00023015"/>
    </source>
</evidence>
<organism evidence="5 6">
    <name type="scientific">Streptomyces yatensis</name>
    <dbReference type="NCBI Taxonomy" id="155177"/>
    <lineage>
        <taxon>Bacteria</taxon>
        <taxon>Bacillati</taxon>
        <taxon>Actinomycetota</taxon>
        <taxon>Actinomycetes</taxon>
        <taxon>Kitasatosporales</taxon>
        <taxon>Streptomycetaceae</taxon>
        <taxon>Streptomyces</taxon>
        <taxon>Streptomyces violaceusniger group</taxon>
    </lineage>
</organism>
<keyword evidence="2" id="KW-0804">Transcription</keyword>
<dbReference type="Pfam" id="PF12833">
    <property type="entry name" value="HTH_18"/>
    <property type="match status" value="1"/>
</dbReference>
<feature type="domain" description="HTH araC/xylS-type" evidence="4">
    <location>
        <begin position="48"/>
        <end position="106"/>
    </location>
</feature>
<dbReference type="PANTHER" id="PTHR11019">
    <property type="entry name" value="HTH-TYPE TRANSCRIPTIONAL REGULATOR NIMR"/>
    <property type="match status" value="1"/>
</dbReference>
<dbReference type="PANTHER" id="PTHR11019:SF199">
    <property type="entry name" value="HTH-TYPE TRANSCRIPTIONAL REGULATOR NIMR"/>
    <property type="match status" value="1"/>
</dbReference>
<reference evidence="6" key="1">
    <citation type="journal article" date="2019" name="Int. J. Syst. Evol. Microbiol.">
        <title>The Global Catalogue of Microorganisms (GCM) 10K type strain sequencing project: providing services to taxonomists for standard genome sequencing and annotation.</title>
        <authorList>
            <consortium name="The Broad Institute Genomics Platform"/>
            <consortium name="The Broad Institute Genome Sequencing Center for Infectious Disease"/>
            <person name="Wu L."/>
            <person name="Ma J."/>
        </authorList>
    </citation>
    <scope>NUCLEOTIDE SEQUENCE [LARGE SCALE GENOMIC DNA]</scope>
    <source>
        <strain evidence="6">JCM 13244</strain>
    </source>
</reference>
<dbReference type="PROSITE" id="PS01124">
    <property type="entry name" value="HTH_ARAC_FAMILY_2"/>
    <property type="match status" value="1"/>
</dbReference>
<dbReference type="SUPFAM" id="SSF46689">
    <property type="entry name" value="Homeodomain-like"/>
    <property type="match status" value="1"/>
</dbReference>
<evidence type="ECO:0000313" key="5">
    <source>
        <dbReference type="EMBL" id="GAA1712275.1"/>
    </source>
</evidence>
<dbReference type="EMBL" id="BAAALR010000071">
    <property type="protein sequence ID" value="GAA1712275.1"/>
    <property type="molecule type" value="Genomic_DNA"/>
</dbReference>
<feature type="compositionally biased region" description="Basic and acidic residues" evidence="3">
    <location>
        <begin position="195"/>
        <end position="206"/>
    </location>
</feature>